<dbReference type="Pfam" id="PF00271">
    <property type="entry name" value="Helicase_C"/>
    <property type="match status" value="1"/>
</dbReference>
<dbReference type="GO" id="GO:0004386">
    <property type="term" value="F:helicase activity"/>
    <property type="evidence" value="ECO:0007669"/>
    <property type="project" value="UniProtKB-KW"/>
</dbReference>
<keyword evidence="2" id="KW-0547">Nucleotide-binding</keyword>
<dbReference type="Proteomes" id="UP000018201">
    <property type="component" value="Unassembled WGS sequence"/>
</dbReference>
<accession>U6G4I1</accession>
<dbReference type="PANTHER" id="PTHR45685:SF1">
    <property type="entry name" value="HELICASE SRCAP"/>
    <property type="match status" value="1"/>
</dbReference>
<gene>
    <name evidence="8" type="ORF">EPH_0033420</name>
</gene>
<dbReference type="VEuPathDB" id="ToxoDB:EPH_0033420"/>
<dbReference type="EMBL" id="HG690338">
    <property type="protein sequence ID" value="CDI74432.1"/>
    <property type="molecule type" value="Genomic_DNA"/>
</dbReference>
<feature type="domain" description="Helicase C-terminal" evidence="7">
    <location>
        <begin position="1"/>
        <end position="133"/>
    </location>
</feature>
<reference evidence="8" key="2">
    <citation type="submission" date="2013-10" db="EMBL/GenBank/DDBJ databases">
        <authorList>
            <person name="Aslett M."/>
        </authorList>
    </citation>
    <scope>NUCLEOTIDE SEQUENCE [LARGE SCALE GENOMIC DNA]</scope>
    <source>
        <strain evidence="8">Houghton</strain>
    </source>
</reference>
<dbReference type="CDD" id="cd18793">
    <property type="entry name" value="SF2_C_SNF"/>
    <property type="match status" value="1"/>
</dbReference>
<name>U6G4I1_9EIME</name>
<evidence type="ECO:0000256" key="1">
    <source>
        <dbReference type="ARBA" id="ARBA00004123"/>
    </source>
</evidence>
<dbReference type="GO" id="GO:0016887">
    <property type="term" value="F:ATP hydrolysis activity"/>
    <property type="evidence" value="ECO:0007669"/>
    <property type="project" value="TreeGrafter"/>
</dbReference>
<evidence type="ECO:0000313" key="9">
    <source>
        <dbReference type="Proteomes" id="UP000018201"/>
    </source>
</evidence>
<protein>
    <submittedName>
        <fullName evidence="8">SNF2-related protein, related</fullName>
    </submittedName>
</protein>
<dbReference type="InterPro" id="IPR027417">
    <property type="entry name" value="P-loop_NTPase"/>
</dbReference>
<dbReference type="SMART" id="SM00490">
    <property type="entry name" value="HELICc"/>
    <property type="match status" value="1"/>
</dbReference>
<dbReference type="AlphaFoldDB" id="U6G4I1"/>
<evidence type="ECO:0000256" key="3">
    <source>
        <dbReference type="ARBA" id="ARBA00022801"/>
    </source>
</evidence>
<dbReference type="InterPro" id="IPR049730">
    <property type="entry name" value="SNF2/RAD54-like_C"/>
</dbReference>
<dbReference type="GO" id="GO:0006338">
    <property type="term" value="P:chromatin remodeling"/>
    <property type="evidence" value="ECO:0007669"/>
    <property type="project" value="TreeGrafter"/>
</dbReference>
<dbReference type="InterPro" id="IPR050520">
    <property type="entry name" value="INO80/SWR1_helicase"/>
</dbReference>
<keyword evidence="9" id="KW-1185">Reference proteome</keyword>
<evidence type="ECO:0000256" key="2">
    <source>
        <dbReference type="ARBA" id="ARBA00022741"/>
    </source>
</evidence>
<dbReference type="PROSITE" id="PS51194">
    <property type="entry name" value="HELICASE_CTER"/>
    <property type="match status" value="1"/>
</dbReference>
<evidence type="ECO:0000313" key="8">
    <source>
        <dbReference type="EMBL" id="CDI74432.1"/>
    </source>
</evidence>
<dbReference type="InterPro" id="IPR001650">
    <property type="entry name" value="Helicase_C-like"/>
</dbReference>
<dbReference type="PANTHER" id="PTHR45685">
    <property type="entry name" value="HELICASE SRCAP-RELATED"/>
    <property type="match status" value="1"/>
</dbReference>
<dbReference type="GO" id="GO:0000812">
    <property type="term" value="C:Swr1 complex"/>
    <property type="evidence" value="ECO:0007669"/>
    <property type="project" value="TreeGrafter"/>
</dbReference>
<dbReference type="GO" id="GO:0003677">
    <property type="term" value="F:DNA binding"/>
    <property type="evidence" value="ECO:0007669"/>
    <property type="project" value="UniProtKB-KW"/>
</dbReference>
<dbReference type="GO" id="GO:0005524">
    <property type="term" value="F:ATP binding"/>
    <property type="evidence" value="ECO:0007669"/>
    <property type="project" value="UniProtKB-KW"/>
</dbReference>
<evidence type="ECO:0000259" key="7">
    <source>
        <dbReference type="PROSITE" id="PS51194"/>
    </source>
</evidence>
<dbReference type="OrthoDB" id="448448at2759"/>
<evidence type="ECO:0000256" key="4">
    <source>
        <dbReference type="ARBA" id="ARBA00022806"/>
    </source>
</evidence>
<feature type="compositionally biased region" description="Acidic residues" evidence="6">
    <location>
        <begin position="324"/>
        <end position="338"/>
    </location>
</feature>
<dbReference type="SUPFAM" id="SSF52540">
    <property type="entry name" value="P-loop containing nucleoside triphosphate hydrolases"/>
    <property type="match status" value="1"/>
</dbReference>
<comment type="subcellular location">
    <subcellularLocation>
        <location evidence="1">Nucleus</location>
    </subcellularLocation>
</comment>
<reference evidence="8" key="1">
    <citation type="submission" date="2013-10" db="EMBL/GenBank/DDBJ databases">
        <title>Genomic analysis of the causative agents of coccidiosis in chickens.</title>
        <authorList>
            <person name="Reid A.J."/>
            <person name="Blake D."/>
            <person name="Billington K."/>
            <person name="Browne H."/>
            <person name="Dunn M."/>
            <person name="Hung S."/>
            <person name="Kawahara F."/>
            <person name="Miranda-Saavedra D."/>
            <person name="Mourier T."/>
            <person name="Nagra H."/>
            <person name="Otto T.D."/>
            <person name="Rawlings N."/>
            <person name="Sanchez A."/>
            <person name="Sanders M."/>
            <person name="Subramaniam C."/>
            <person name="Tay Y."/>
            <person name="Dear P."/>
            <person name="Doerig C."/>
            <person name="Gruber A."/>
            <person name="Parkinson J."/>
            <person name="Shirley M."/>
            <person name="Wan K.L."/>
            <person name="Berriman M."/>
            <person name="Tomley F."/>
            <person name="Pain A."/>
        </authorList>
    </citation>
    <scope>NUCLEOTIDE SEQUENCE [LARGE SCALE GENOMIC DNA]</scope>
    <source>
        <strain evidence="8">Houghton</strain>
    </source>
</reference>
<keyword evidence="3" id="KW-0378">Hydrolase</keyword>
<organism evidence="8 9">
    <name type="scientific">Eimeria praecox</name>
    <dbReference type="NCBI Taxonomy" id="51316"/>
    <lineage>
        <taxon>Eukaryota</taxon>
        <taxon>Sar</taxon>
        <taxon>Alveolata</taxon>
        <taxon>Apicomplexa</taxon>
        <taxon>Conoidasida</taxon>
        <taxon>Coccidia</taxon>
        <taxon>Eucoccidiorida</taxon>
        <taxon>Eimeriorina</taxon>
        <taxon>Eimeriidae</taxon>
        <taxon>Eimeria</taxon>
    </lineage>
</organism>
<keyword evidence="4" id="KW-0347">Helicase</keyword>
<evidence type="ECO:0000256" key="5">
    <source>
        <dbReference type="ARBA" id="ARBA00022840"/>
    </source>
</evidence>
<dbReference type="Gene3D" id="3.40.50.300">
    <property type="entry name" value="P-loop containing nucleotide triphosphate hydrolases"/>
    <property type="match status" value="1"/>
</dbReference>
<feature type="region of interest" description="Disordered" evidence="6">
    <location>
        <begin position="287"/>
        <end position="338"/>
    </location>
</feature>
<keyword evidence="5" id="KW-0067">ATP-binding</keyword>
<proteinExistence type="predicted"/>
<sequence length="338" mass="38048">MLDVLESWINYQGFVYLRLDGSTKVENRQRLVNQFNTNPRIFLFISSTRAGGVGINLTGADTVIFYDTDWNPAMDRQAMDRCHRIGQTRDVHIYRLVCAHTIEENIWRKQLQKRLLDEIVVDQGSFTATNAARKLGRLEVGDQKGSDLQETEWFSNANTLKELLTVKQEQTEDLYVDRVLHESSTETGDVPLAPIRGGKNSVFELVMDEVEDVEDRAALRQTAKEQKTVQQEMSDDFRDENQDAVDEVTAALNELPALATYCVRFLSDNKSDSLLAQIERFKAQLESERGEAAGEAEGATESASAADSYEEEDTGSELSAAWESELEEEEDADAGETK</sequence>
<dbReference type="GO" id="GO:0042393">
    <property type="term" value="F:histone binding"/>
    <property type="evidence" value="ECO:0007669"/>
    <property type="project" value="TreeGrafter"/>
</dbReference>
<evidence type="ECO:0000256" key="6">
    <source>
        <dbReference type="SAM" id="MobiDB-lite"/>
    </source>
</evidence>
<feature type="compositionally biased region" description="Low complexity" evidence="6">
    <location>
        <begin position="293"/>
        <end position="307"/>
    </location>
</feature>